<evidence type="ECO:0000313" key="2">
    <source>
        <dbReference type="EMBL" id="OOQ83355.1"/>
    </source>
</evidence>
<name>A0A1S9RD82_PENBI</name>
<evidence type="ECO:0000313" key="3">
    <source>
        <dbReference type="Proteomes" id="UP000190744"/>
    </source>
</evidence>
<dbReference type="SMART" id="SM00220">
    <property type="entry name" value="S_TKc"/>
    <property type="match status" value="1"/>
</dbReference>
<dbReference type="InterPro" id="IPR008271">
    <property type="entry name" value="Ser/Thr_kinase_AS"/>
</dbReference>
<dbReference type="Pfam" id="PF00069">
    <property type="entry name" value="Pkinase"/>
    <property type="match status" value="1"/>
</dbReference>
<dbReference type="PANTHER" id="PTHR48011">
    <property type="entry name" value="CCR4-NOT TRANSCRIPTIONAL COMPLEX SUBUNIT CAF120-RELATED"/>
    <property type="match status" value="1"/>
</dbReference>
<dbReference type="GO" id="GO:0007165">
    <property type="term" value="P:signal transduction"/>
    <property type="evidence" value="ECO:0007669"/>
    <property type="project" value="TreeGrafter"/>
</dbReference>
<accession>A0A1S9RD82</accession>
<dbReference type="InterPro" id="IPR052751">
    <property type="entry name" value="Plant_MAPKKK"/>
</dbReference>
<dbReference type="GO" id="GO:0005524">
    <property type="term" value="F:ATP binding"/>
    <property type="evidence" value="ECO:0007669"/>
    <property type="project" value="InterPro"/>
</dbReference>
<dbReference type="Proteomes" id="UP000190744">
    <property type="component" value="Unassembled WGS sequence"/>
</dbReference>
<keyword evidence="2" id="KW-0808">Transferase</keyword>
<keyword evidence="2" id="KW-0418">Kinase</keyword>
<gene>
    <name evidence="2" type="ORF">PEBR_34918</name>
</gene>
<dbReference type="PROSITE" id="PS00108">
    <property type="entry name" value="PROTEIN_KINASE_ST"/>
    <property type="match status" value="1"/>
</dbReference>
<sequence length="182" mass="20929">MMKLRQIIIGRTGQYTITKQLRESVWLAMNQDNDSFIVKSANHFRIHNERDVLLKFQHKTPFLRPLLDEIQDPASPPAIILKYLDDNILHASNRKRLARAEVKYVARRVLEALSVLHQEEFVHTDIKPSNVLVNNGKDGSRFKEVQLADFGSTVHMDSAYARDGDSIGTPIFRSPEAHLQMR</sequence>
<dbReference type="InterPro" id="IPR011009">
    <property type="entry name" value="Kinase-like_dom_sf"/>
</dbReference>
<comment type="caution">
    <text evidence="2">The sequence shown here is derived from an EMBL/GenBank/DDBJ whole genome shotgun (WGS) entry which is preliminary data.</text>
</comment>
<dbReference type="AlphaFoldDB" id="A0A1S9RD82"/>
<dbReference type="PROSITE" id="PS50011">
    <property type="entry name" value="PROTEIN_KINASE_DOM"/>
    <property type="match status" value="1"/>
</dbReference>
<dbReference type="EMBL" id="LJBN01000198">
    <property type="protein sequence ID" value="OOQ83355.1"/>
    <property type="molecule type" value="Genomic_DNA"/>
</dbReference>
<feature type="domain" description="Protein kinase" evidence="1">
    <location>
        <begin position="1"/>
        <end position="182"/>
    </location>
</feature>
<reference evidence="3" key="1">
    <citation type="submission" date="2015-09" db="EMBL/GenBank/DDBJ databases">
        <authorList>
            <person name="Fill T.P."/>
            <person name="Baretta J.F."/>
            <person name="de Almeida L.G."/>
            <person name="Rocha M."/>
            <person name="de Souza D.H."/>
            <person name="Malavazi I."/>
            <person name="Cerdeira L.T."/>
            <person name="Hong H."/>
            <person name="Samborskyy M."/>
            <person name="de Vasconcelos A.T."/>
            <person name="Leadlay P."/>
            <person name="Rodrigues-Filho E."/>
        </authorList>
    </citation>
    <scope>NUCLEOTIDE SEQUENCE [LARGE SCALE GENOMIC DNA]</scope>
    <source>
        <strain evidence="3">LaBioMMi 136</strain>
    </source>
</reference>
<proteinExistence type="predicted"/>
<dbReference type="Gene3D" id="1.10.510.10">
    <property type="entry name" value="Transferase(Phosphotransferase) domain 1"/>
    <property type="match status" value="1"/>
</dbReference>
<dbReference type="GO" id="GO:0004674">
    <property type="term" value="F:protein serine/threonine kinase activity"/>
    <property type="evidence" value="ECO:0007669"/>
    <property type="project" value="UniProtKB-KW"/>
</dbReference>
<protein>
    <submittedName>
        <fullName evidence="2">Serine/threonine protein kinase</fullName>
    </submittedName>
</protein>
<evidence type="ECO:0000259" key="1">
    <source>
        <dbReference type="PROSITE" id="PS50011"/>
    </source>
</evidence>
<organism evidence="2 3">
    <name type="scientific">Penicillium brasilianum</name>
    <dbReference type="NCBI Taxonomy" id="104259"/>
    <lineage>
        <taxon>Eukaryota</taxon>
        <taxon>Fungi</taxon>
        <taxon>Dikarya</taxon>
        <taxon>Ascomycota</taxon>
        <taxon>Pezizomycotina</taxon>
        <taxon>Eurotiomycetes</taxon>
        <taxon>Eurotiomycetidae</taxon>
        <taxon>Eurotiales</taxon>
        <taxon>Aspergillaceae</taxon>
        <taxon>Penicillium</taxon>
    </lineage>
</organism>
<dbReference type="SUPFAM" id="SSF56112">
    <property type="entry name" value="Protein kinase-like (PK-like)"/>
    <property type="match status" value="1"/>
</dbReference>
<dbReference type="PANTHER" id="PTHR48011:SF4">
    <property type="entry name" value="MITOGEN-ACTIVATED PROTEIN KINASE KINASE KINASE 19"/>
    <property type="match status" value="1"/>
</dbReference>
<keyword evidence="2" id="KW-0723">Serine/threonine-protein kinase</keyword>
<dbReference type="InterPro" id="IPR000719">
    <property type="entry name" value="Prot_kinase_dom"/>
</dbReference>